<organism evidence="1 2">
    <name type="scientific">Vespula germanica</name>
    <name type="common">German yellow jacket</name>
    <name type="synonym">Paravespula germanica</name>
    <dbReference type="NCBI Taxonomy" id="30212"/>
    <lineage>
        <taxon>Eukaryota</taxon>
        <taxon>Metazoa</taxon>
        <taxon>Ecdysozoa</taxon>
        <taxon>Arthropoda</taxon>
        <taxon>Hexapoda</taxon>
        <taxon>Insecta</taxon>
        <taxon>Pterygota</taxon>
        <taxon>Neoptera</taxon>
        <taxon>Endopterygota</taxon>
        <taxon>Hymenoptera</taxon>
        <taxon>Apocrita</taxon>
        <taxon>Aculeata</taxon>
        <taxon>Vespoidea</taxon>
        <taxon>Vespidae</taxon>
        <taxon>Vespinae</taxon>
        <taxon>Vespula</taxon>
    </lineage>
</organism>
<evidence type="ECO:0000313" key="2">
    <source>
        <dbReference type="Proteomes" id="UP000617340"/>
    </source>
</evidence>
<name>A0A834NN86_VESGE</name>
<proteinExistence type="predicted"/>
<sequence>MGIRGIALGSKLRGFRPMKSLSTAGENATKCKWRIVMMTVVGGKNREAMSTMLNSGIDSNRIGNVDAGGAATGRFKMQFHT</sequence>
<keyword evidence="2" id="KW-1185">Reference proteome</keyword>
<protein>
    <submittedName>
        <fullName evidence="1">Uncharacterized protein</fullName>
    </submittedName>
</protein>
<dbReference type="Proteomes" id="UP000617340">
    <property type="component" value="Unassembled WGS sequence"/>
</dbReference>
<comment type="caution">
    <text evidence="1">The sequence shown here is derived from an EMBL/GenBank/DDBJ whole genome shotgun (WGS) entry which is preliminary data.</text>
</comment>
<evidence type="ECO:0000313" key="1">
    <source>
        <dbReference type="EMBL" id="KAF7414437.1"/>
    </source>
</evidence>
<dbReference type="EMBL" id="JACSDZ010000002">
    <property type="protein sequence ID" value="KAF7414437.1"/>
    <property type="molecule type" value="Genomic_DNA"/>
</dbReference>
<accession>A0A834NN86</accession>
<reference evidence="1" key="1">
    <citation type="journal article" date="2020" name="G3 (Bethesda)">
        <title>High-Quality Assemblies for Three Invasive Social Wasps from the &lt;i&gt;Vespula&lt;/i&gt; Genus.</title>
        <authorList>
            <person name="Harrop T.W.R."/>
            <person name="Guhlin J."/>
            <person name="McLaughlin G.M."/>
            <person name="Permina E."/>
            <person name="Stockwell P."/>
            <person name="Gilligan J."/>
            <person name="Le Lec M.F."/>
            <person name="Gruber M.A.M."/>
            <person name="Quinn O."/>
            <person name="Lovegrove M."/>
            <person name="Duncan E.J."/>
            <person name="Remnant E.J."/>
            <person name="Van Eeckhoven J."/>
            <person name="Graham B."/>
            <person name="Knapp R.A."/>
            <person name="Langford K.W."/>
            <person name="Kronenberg Z."/>
            <person name="Press M.O."/>
            <person name="Eacker S.M."/>
            <person name="Wilson-Rankin E.E."/>
            <person name="Purcell J."/>
            <person name="Lester P.J."/>
            <person name="Dearden P.K."/>
        </authorList>
    </citation>
    <scope>NUCLEOTIDE SEQUENCE</scope>
    <source>
        <strain evidence="1">Linc-1</strain>
    </source>
</reference>
<dbReference type="AlphaFoldDB" id="A0A834NN86"/>
<gene>
    <name evidence="1" type="ORF">HZH68_002926</name>
</gene>